<dbReference type="EMBL" id="VCAZ01000127">
    <property type="protein sequence ID" value="TSV68133.1"/>
    <property type="molecule type" value="Genomic_DNA"/>
</dbReference>
<name>A0A556V5I0_BAGYA</name>
<feature type="region of interest" description="Disordered" evidence="1">
    <location>
        <begin position="1"/>
        <end position="39"/>
    </location>
</feature>
<dbReference type="AlphaFoldDB" id="A0A556V5I0"/>
<sequence length="84" mass="9285">MVSFLGKGTSIEPGISKPKEKQSMNALGQPEPDDRVKELPNHQIGGFWASVTPSLCEHLERLPPCCHDNGCYNRPADYCSDLRS</sequence>
<proteinExistence type="predicted"/>
<keyword evidence="3" id="KW-1185">Reference proteome</keyword>
<accession>A0A556V5I0</accession>
<dbReference type="Proteomes" id="UP000319801">
    <property type="component" value="Unassembled WGS sequence"/>
</dbReference>
<gene>
    <name evidence="2" type="ORF">Baya_13410</name>
</gene>
<evidence type="ECO:0000256" key="1">
    <source>
        <dbReference type="SAM" id="MobiDB-lite"/>
    </source>
</evidence>
<evidence type="ECO:0000313" key="2">
    <source>
        <dbReference type="EMBL" id="TSV68133.1"/>
    </source>
</evidence>
<organism evidence="2 3">
    <name type="scientific">Bagarius yarrelli</name>
    <name type="common">Goonch</name>
    <name type="synonym">Bagrus yarrelli</name>
    <dbReference type="NCBI Taxonomy" id="175774"/>
    <lineage>
        <taxon>Eukaryota</taxon>
        <taxon>Metazoa</taxon>
        <taxon>Chordata</taxon>
        <taxon>Craniata</taxon>
        <taxon>Vertebrata</taxon>
        <taxon>Euteleostomi</taxon>
        <taxon>Actinopterygii</taxon>
        <taxon>Neopterygii</taxon>
        <taxon>Teleostei</taxon>
        <taxon>Ostariophysi</taxon>
        <taxon>Siluriformes</taxon>
        <taxon>Sisoridae</taxon>
        <taxon>Sisorinae</taxon>
        <taxon>Bagarius</taxon>
    </lineage>
</organism>
<comment type="caution">
    <text evidence="2">The sequence shown here is derived from an EMBL/GenBank/DDBJ whole genome shotgun (WGS) entry which is preliminary data.</text>
</comment>
<reference evidence="2 3" key="1">
    <citation type="journal article" date="2019" name="Genome Biol. Evol.">
        <title>Whole-Genome Sequencing of the Giant Devil Catfish, Bagarius yarrelli.</title>
        <authorList>
            <person name="Jiang W."/>
            <person name="Lv Y."/>
            <person name="Cheng L."/>
            <person name="Yang K."/>
            <person name="Chao B."/>
            <person name="Wang X."/>
            <person name="Li Y."/>
            <person name="Pan X."/>
            <person name="You X."/>
            <person name="Zhang Y."/>
            <person name="Yang J."/>
            <person name="Li J."/>
            <person name="Zhang X."/>
            <person name="Liu S."/>
            <person name="Sun C."/>
            <person name="Yang J."/>
            <person name="Shi Q."/>
        </authorList>
    </citation>
    <scope>NUCLEOTIDE SEQUENCE [LARGE SCALE GENOMIC DNA]</scope>
    <source>
        <strain evidence="2">JWS20170419001</strain>
        <tissue evidence="2">Muscle</tissue>
    </source>
</reference>
<protein>
    <submittedName>
        <fullName evidence="2">Uncharacterized protein</fullName>
    </submittedName>
</protein>
<evidence type="ECO:0000313" key="3">
    <source>
        <dbReference type="Proteomes" id="UP000319801"/>
    </source>
</evidence>